<reference evidence="2 3" key="1">
    <citation type="submission" date="2020-04" db="EMBL/GenBank/DDBJ databases">
        <title>Plant growth promoting and environmental Bacillus: genomic and epigenetic comparison.</title>
        <authorList>
            <person name="Reva O.N."/>
            <person name="Lutz S."/>
            <person name="Ahrens C.H."/>
        </authorList>
    </citation>
    <scope>NUCLEOTIDE SEQUENCE [LARGE SCALE GENOMIC DNA]</scope>
    <source>
        <strain evidence="2 3">UCMB5075</strain>
    </source>
</reference>
<proteinExistence type="predicted"/>
<organism evidence="2 3">
    <name type="scientific">Bacillus mojavensis</name>
    <dbReference type="NCBI Taxonomy" id="72360"/>
    <lineage>
        <taxon>Bacteria</taxon>
        <taxon>Bacillati</taxon>
        <taxon>Bacillota</taxon>
        <taxon>Bacilli</taxon>
        <taxon>Bacillales</taxon>
        <taxon>Bacillaceae</taxon>
        <taxon>Bacillus</taxon>
    </lineage>
</organism>
<gene>
    <name evidence="2" type="ORF">HC660_35160</name>
</gene>
<accession>A0ABX6M5H4</accession>
<feature type="transmembrane region" description="Helical" evidence="1">
    <location>
        <begin position="60"/>
        <end position="81"/>
    </location>
</feature>
<evidence type="ECO:0000313" key="2">
    <source>
        <dbReference type="EMBL" id="QJC97963.1"/>
    </source>
</evidence>
<dbReference type="Proteomes" id="UP000501048">
    <property type="component" value="Chromosome"/>
</dbReference>
<evidence type="ECO:0000313" key="3">
    <source>
        <dbReference type="Proteomes" id="UP000501048"/>
    </source>
</evidence>
<feature type="transmembrane region" description="Helical" evidence="1">
    <location>
        <begin position="35"/>
        <end position="53"/>
    </location>
</feature>
<keyword evidence="1" id="KW-0812">Transmembrane</keyword>
<keyword evidence="3" id="KW-1185">Reference proteome</keyword>
<keyword evidence="1" id="KW-0472">Membrane</keyword>
<name>A0ABX6M5H4_BACMO</name>
<protein>
    <submittedName>
        <fullName evidence="2">Uncharacterized protein</fullName>
    </submittedName>
</protein>
<keyword evidence="1" id="KW-1133">Transmembrane helix</keyword>
<evidence type="ECO:0000256" key="1">
    <source>
        <dbReference type="SAM" id="Phobius"/>
    </source>
</evidence>
<dbReference type="EMBL" id="CP051464">
    <property type="protein sequence ID" value="QJC97963.1"/>
    <property type="molecule type" value="Genomic_DNA"/>
</dbReference>
<sequence length="157" mass="18006">MSFFSPMMLFFVVFPFLSFFVFGMAGTLLFRKHGLWSMPLTVLCLLVIFMFCIDSAAPDFIVWLISFQLLTLLAAGVTLWIKSLYELQSQLYRTFEKSFPLKSSGVMKKFAMPTSPYNKSISSSDGMFFIREFPQIILSKRNVSAYFMPKPFSANSL</sequence>